<dbReference type="InterPro" id="IPR050700">
    <property type="entry name" value="YIM1/Zinc_Alcohol_DH_Fams"/>
</dbReference>
<evidence type="ECO:0000259" key="2">
    <source>
        <dbReference type="SMART" id="SM00829"/>
    </source>
</evidence>
<dbReference type="SUPFAM" id="SSF51735">
    <property type="entry name" value="NAD(P)-binding Rossmann-fold domains"/>
    <property type="match status" value="1"/>
</dbReference>
<proteinExistence type="predicted"/>
<protein>
    <submittedName>
        <fullName evidence="3">NADP-dependent oxidoreductase</fullName>
        <ecNumber evidence="3">1.-.-.-</ecNumber>
    </submittedName>
</protein>
<reference evidence="3" key="2">
    <citation type="submission" date="2023-10" db="EMBL/GenBank/DDBJ databases">
        <authorList>
            <person name="Khurajog B."/>
        </authorList>
    </citation>
    <scope>NUCLEOTIDE SEQUENCE</scope>
    <source>
        <strain evidence="3">BF9</strain>
    </source>
</reference>
<dbReference type="InterPro" id="IPR013154">
    <property type="entry name" value="ADH-like_N"/>
</dbReference>
<feature type="domain" description="Enoyl reductase (ER)" evidence="2">
    <location>
        <begin position="14"/>
        <end position="333"/>
    </location>
</feature>
<dbReference type="Pfam" id="PF13602">
    <property type="entry name" value="ADH_zinc_N_2"/>
    <property type="match status" value="1"/>
</dbReference>
<organism evidence="3 4">
    <name type="scientific">Pediococcus acidilactici</name>
    <dbReference type="NCBI Taxonomy" id="1254"/>
    <lineage>
        <taxon>Bacteria</taxon>
        <taxon>Bacillati</taxon>
        <taxon>Bacillota</taxon>
        <taxon>Bacilli</taxon>
        <taxon>Lactobacillales</taxon>
        <taxon>Lactobacillaceae</taxon>
        <taxon>Pediococcus</taxon>
        <taxon>Pediococcus acidilactici group</taxon>
    </lineage>
</organism>
<dbReference type="CDD" id="cd05289">
    <property type="entry name" value="MDR_like_2"/>
    <property type="match status" value="1"/>
</dbReference>
<dbReference type="PANTHER" id="PTHR11695">
    <property type="entry name" value="ALCOHOL DEHYDROGENASE RELATED"/>
    <property type="match status" value="1"/>
</dbReference>
<dbReference type="GeneID" id="57366826"/>
<dbReference type="EC" id="1.-.-.-" evidence="3"/>
<sequence length="343" mass="37984">MKKQNLVAEINQYGQSEVNLVERAIPEVQNNDVLVEVVAASVNPVDLKIIEGKLKLILKYKMPLRVGSDFSGKVVKVGSNVKNYQVGDYVYGRVQKDRMGTFTNYLVVNEGDLALKPQNLTFEEAASLPLVALTSYQVLHEAMQIKPGDRVLIQAGSGGIGTVAIQLAKLAGAEVATTTSTKNVAFVKELGADHVIDYRKENFAEKLRDYDYVFDTLGGQNLENAFKVVKPGGKVVTISGIPDAKFARSYGLPRWKQALFAIASHKITKLARQAKADYSFWFMRPDGKMLAQITQLVEENKLKPIIDSTFTFKQTQAALDYSRKGHARGKIVIDINQDLSKEK</sequence>
<dbReference type="InterPro" id="IPR036291">
    <property type="entry name" value="NAD(P)-bd_dom_sf"/>
</dbReference>
<dbReference type="Pfam" id="PF08240">
    <property type="entry name" value="ADH_N"/>
    <property type="match status" value="1"/>
</dbReference>
<dbReference type="AlphaFoldDB" id="A0AAW8YFB3"/>
<evidence type="ECO:0000313" key="4">
    <source>
        <dbReference type="Proteomes" id="UP001280897"/>
    </source>
</evidence>
<name>A0AAW8YFB3_PEDAC</name>
<dbReference type="RefSeq" id="WP_008841503.1">
    <property type="nucleotide sequence ID" value="NZ_CP050079.1"/>
</dbReference>
<dbReference type="Proteomes" id="UP001280897">
    <property type="component" value="Unassembled WGS sequence"/>
</dbReference>
<dbReference type="SMART" id="SM00829">
    <property type="entry name" value="PKS_ER"/>
    <property type="match status" value="1"/>
</dbReference>
<dbReference type="InterPro" id="IPR020843">
    <property type="entry name" value="ER"/>
</dbReference>
<dbReference type="InterPro" id="IPR002364">
    <property type="entry name" value="Quin_OxRdtase/zeta-crystal_CS"/>
</dbReference>
<dbReference type="PANTHER" id="PTHR11695:SF294">
    <property type="entry name" value="RETICULON-4-INTERACTING PROTEIN 1, MITOCHONDRIAL"/>
    <property type="match status" value="1"/>
</dbReference>
<gene>
    <name evidence="3" type="ORF">R0G89_04250</name>
</gene>
<evidence type="ECO:0000313" key="3">
    <source>
        <dbReference type="EMBL" id="MDV2620942.1"/>
    </source>
</evidence>
<dbReference type="PROSITE" id="PS01162">
    <property type="entry name" value="QOR_ZETA_CRYSTAL"/>
    <property type="match status" value="1"/>
</dbReference>
<dbReference type="Gene3D" id="3.90.180.10">
    <property type="entry name" value="Medium-chain alcohol dehydrogenases, catalytic domain"/>
    <property type="match status" value="1"/>
</dbReference>
<reference evidence="3" key="1">
    <citation type="journal article" date="2023" name="PeerJ">
        <title>Selection and evaluation of lactic acid bacteria from chicken feces in Thailand as potential probiotics.</title>
        <authorList>
            <person name="Khurajog B."/>
            <person name="Disastra Y."/>
            <person name="Lawwyne L.D."/>
            <person name="Sirichokchatchawan W."/>
            <person name="Niyomtham W."/>
            <person name="Yindee J."/>
            <person name="Hampson D.J."/>
            <person name="Prapasarakul N."/>
        </authorList>
    </citation>
    <scope>NUCLEOTIDE SEQUENCE</scope>
    <source>
        <strain evidence="3">BF9</strain>
    </source>
</reference>
<dbReference type="InterPro" id="IPR011032">
    <property type="entry name" value="GroES-like_sf"/>
</dbReference>
<evidence type="ECO:0000256" key="1">
    <source>
        <dbReference type="ARBA" id="ARBA00023002"/>
    </source>
</evidence>
<dbReference type="GO" id="GO:0016491">
    <property type="term" value="F:oxidoreductase activity"/>
    <property type="evidence" value="ECO:0007669"/>
    <property type="project" value="UniProtKB-KW"/>
</dbReference>
<dbReference type="GO" id="GO:0008270">
    <property type="term" value="F:zinc ion binding"/>
    <property type="evidence" value="ECO:0007669"/>
    <property type="project" value="InterPro"/>
</dbReference>
<accession>A0AAW8YFB3</accession>
<keyword evidence="1 3" id="KW-0560">Oxidoreductase</keyword>
<dbReference type="Gene3D" id="3.40.50.720">
    <property type="entry name" value="NAD(P)-binding Rossmann-like Domain"/>
    <property type="match status" value="1"/>
</dbReference>
<dbReference type="EMBL" id="JAWJAV010000002">
    <property type="protein sequence ID" value="MDV2620942.1"/>
    <property type="molecule type" value="Genomic_DNA"/>
</dbReference>
<dbReference type="SUPFAM" id="SSF50129">
    <property type="entry name" value="GroES-like"/>
    <property type="match status" value="1"/>
</dbReference>
<comment type="caution">
    <text evidence="3">The sequence shown here is derived from an EMBL/GenBank/DDBJ whole genome shotgun (WGS) entry which is preliminary data.</text>
</comment>